<evidence type="ECO:0000313" key="2">
    <source>
        <dbReference type="Proteomes" id="UP001501705"/>
    </source>
</evidence>
<dbReference type="InterPro" id="IPR029063">
    <property type="entry name" value="SAM-dependent_MTases_sf"/>
</dbReference>
<evidence type="ECO:0008006" key="3">
    <source>
        <dbReference type="Google" id="ProtNLM"/>
    </source>
</evidence>
<name>A0ABN2CZT5_9ACTN</name>
<organism evidence="1 2">
    <name type="scientific">Kribbella hippodromi</name>
    <dbReference type="NCBI Taxonomy" id="434347"/>
    <lineage>
        <taxon>Bacteria</taxon>
        <taxon>Bacillati</taxon>
        <taxon>Actinomycetota</taxon>
        <taxon>Actinomycetes</taxon>
        <taxon>Propionibacteriales</taxon>
        <taxon>Kribbellaceae</taxon>
        <taxon>Kribbella</taxon>
    </lineage>
</organism>
<dbReference type="RefSeq" id="WP_344233428.1">
    <property type="nucleotide sequence ID" value="NZ_BAAAPH010000006.1"/>
</dbReference>
<reference evidence="1 2" key="1">
    <citation type="journal article" date="2019" name="Int. J. Syst. Evol. Microbiol.">
        <title>The Global Catalogue of Microorganisms (GCM) 10K type strain sequencing project: providing services to taxonomists for standard genome sequencing and annotation.</title>
        <authorList>
            <consortium name="The Broad Institute Genomics Platform"/>
            <consortium name="The Broad Institute Genome Sequencing Center for Infectious Disease"/>
            <person name="Wu L."/>
            <person name="Ma J."/>
        </authorList>
    </citation>
    <scope>NUCLEOTIDE SEQUENCE [LARGE SCALE GENOMIC DNA]</scope>
    <source>
        <strain evidence="1 2">JCM 15572</strain>
    </source>
</reference>
<dbReference type="EMBL" id="BAAAPH010000006">
    <property type="protein sequence ID" value="GAA1565870.1"/>
    <property type="molecule type" value="Genomic_DNA"/>
</dbReference>
<keyword evidence="2" id="KW-1185">Reference proteome</keyword>
<comment type="caution">
    <text evidence="1">The sequence shown here is derived from an EMBL/GenBank/DDBJ whole genome shotgun (WGS) entry which is preliminary data.</text>
</comment>
<dbReference type="Gene3D" id="3.40.50.150">
    <property type="entry name" value="Vaccinia Virus protein VP39"/>
    <property type="match status" value="1"/>
</dbReference>
<proteinExistence type="predicted"/>
<dbReference type="SUPFAM" id="SSF53335">
    <property type="entry name" value="S-adenosyl-L-methionine-dependent methyltransferases"/>
    <property type="match status" value="1"/>
</dbReference>
<accession>A0ABN2CZT5</accession>
<evidence type="ECO:0000313" key="1">
    <source>
        <dbReference type="EMBL" id="GAA1565870.1"/>
    </source>
</evidence>
<protein>
    <recommendedName>
        <fullName evidence="3">SAM-dependent methyltransferase</fullName>
    </recommendedName>
</protein>
<gene>
    <name evidence="1" type="ORF">GCM10009804_23200</name>
</gene>
<dbReference type="Proteomes" id="UP001501705">
    <property type="component" value="Unassembled WGS sequence"/>
</dbReference>
<sequence>MDWQAWHRQYDDPESALSRRLVAVQAHVRAALDRAPAGPVPVIALCAGQGRDLLGVLADHLRRADVRARLVERDPDLAAAARAQAPEQVEVITGDASQIDQYDGMVPAELVLLCGIFGNITNADIERTIAACPQLCRTGATVIWTRQRNDPDLAPTICDWFEQRSFDRVWLSDKNAGFGVGVHRFTGVPKPLLKGQTLFTFVPGGP</sequence>